<dbReference type="AlphaFoldDB" id="E2AZB2"/>
<sequence length="156" mass="18531">NKEHLRHSLLLLFHQKKKAAEAHRLLVETYGEHAPVIRTCETWFRQFKSGDFDLKDNEHPGAAKRFEDEDLQVLLDEDPTQSQQILAEKLNVSRVAICQRLKALGKIQKYGKWVPHALNDRQMEHRKTICEMLLQRFERKSFLHRIVTGDEKWIFF</sequence>
<dbReference type="Pfam" id="PF17906">
    <property type="entry name" value="HTH_48"/>
    <property type="match status" value="1"/>
</dbReference>
<name>E2AZB2_CAMFO</name>
<evidence type="ECO:0000313" key="3">
    <source>
        <dbReference type="Proteomes" id="UP000000311"/>
    </source>
</evidence>
<dbReference type="PANTHER" id="PTHR46060:SF2">
    <property type="entry name" value="HISTONE-LYSINE N-METHYLTRANSFERASE SETMAR"/>
    <property type="match status" value="1"/>
</dbReference>
<dbReference type="GO" id="GO:0000793">
    <property type="term" value="C:condensed chromosome"/>
    <property type="evidence" value="ECO:0007669"/>
    <property type="project" value="TreeGrafter"/>
</dbReference>
<dbReference type="GO" id="GO:0044547">
    <property type="term" value="F:DNA topoisomerase binding"/>
    <property type="evidence" value="ECO:0007669"/>
    <property type="project" value="TreeGrafter"/>
</dbReference>
<dbReference type="PANTHER" id="PTHR46060">
    <property type="entry name" value="MARINER MOS1 TRANSPOSASE-LIKE PROTEIN"/>
    <property type="match status" value="1"/>
</dbReference>
<dbReference type="GO" id="GO:0046975">
    <property type="term" value="F:histone H3K36 methyltransferase activity"/>
    <property type="evidence" value="ECO:0007669"/>
    <property type="project" value="TreeGrafter"/>
</dbReference>
<keyword evidence="2" id="KW-0808">Transferase</keyword>
<dbReference type="GO" id="GO:0003690">
    <property type="term" value="F:double-stranded DNA binding"/>
    <property type="evidence" value="ECO:0007669"/>
    <property type="project" value="TreeGrafter"/>
</dbReference>
<dbReference type="GO" id="GO:0044774">
    <property type="term" value="P:mitotic DNA integrity checkpoint signaling"/>
    <property type="evidence" value="ECO:0007669"/>
    <property type="project" value="TreeGrafter"/>
</dbReference>
<dbReference type="InterPro" id="IPR036388">
    <property type="entry name" value="WH-like_DNA-bd_sf"/>
</dbReference>
<dbReference type="Gene3D" id="1.10.10.1450">
    <property type="match status" value="1"/>
</dbReference>
<feature type="non-terminal residue" evidence="2">
    <location>
        <position position="156"/>
    </location>
</feature>
<keyword evidence="3" id="KW-1185">Reference proteome</keyword>
<dbReference type="EMBL" id="GL444178">
    <property type="protein sequence ID" value="EFN61227.1"/>
    <property type="molecule type" value="Genomic_DNA"/>
</dbReference>
<dbReference type="GO" id="GO:0000014">
    <property type="term" value="F:single-stranded DNA endodeoxyribonuclease activity"/>
    <property type="evidence" value="ECO:0007669"/>
    <property type="project" value="TreeGrafter"/>
</dbReference>
<dbReference type="InterPro" id="IPR036397">
    <property type="entry name" value="RNaseH_sf"/>
</dbReference>
<dbReference type="GO" id="GO:0031297">
    <property type="term" value="P:replication fork processing"/>
    <property type="evidence" value="ECO:0007669"/>
    <property type="project" value="TreeGrafter"/>
</dbReference>
<gene>
    <name evidence="2" type="ORF">EAG_00393</name>
</gene>
<reference evidence="2 3" key="1">
    <citation type="journal article" date="2010" name="Science">
        <title>Genomic comparison of the ants Camponotus floridanus and Harpegnathos saltator.</title>
        <authorList>
            <person name="Bonasio R."/>
            <person name="Zhang G."/>
            <person name="Ye C."/>
            <person name="Mutti N.S."/>
            <person name="Fang X."/>
            <person name="Qin N."/>
            <person name="Donahue G."/>
            <person name="Yang P."/>
            <person name="Li Q."/>
            <person name="Li C."/>
            <person name="Zhang P."/>
            <person name="Huang Z."/>
            <person name="Berger S.L."/>
            <person name="Reinberg D."/>
            <person name="Wang J."/>
            <person name="Liebig J."/>
        </authorList>
    </citation>
    <scope>NUCLEOTIDE SEQUENCE [LARGE SCALE GENOMIC DNA]</scope>
    <source>
        <strain evidence="3">C129</strain>
    </source>
</reference>
<dbReference type="OMA" id="CEKEHIR"/>
<feature type="non-terminal residue" evidence="2">
    <location>
        <position position="1"/>
    </location>
</feature>
<dbReference type="GO" id="GO:0003697">
    <property type="term" value="F:single-stranded DNA binding"/>
    <property type="evidence" value="ECO:0007669"/>
    <property type="project" value="TreeGrafter"/>
</dbReference>
<dbReference type="Gene3D" id="1.10.10.10">
    <property type="entry name" value="Winged helix-like DNA-binding domain superfamily/Winged helix DNA-binding domain"/>
    <property type="match status" value="1"/>
</dbReference>
<feature type="domain" description="Mos1 transposase HTH" evidence="1">
    <location>
        <begin position="2"/>
        <end position="51"/>
    </location>
</feature>
<dbReference type="InterPro" id="IPR041426">
    <property type="entry name" value="Mos1_HTH"/>
</dbReference>
<dbReference type="OrthoDB" id="7546154at2759"/>
<dbReference type="GO" id="GO:0000729">
    <property type="term" value="P:DNA double-strand break processing"/>
    <property type="evidence" value="ECO:0007669"/>
    <property type="project" value="TreeGrafter"/>
</dbReference>
<dbReference type="InParanoid" id="E2AZB2"/>
<dbReference type="GO" id="GO:0005634">
    <property type="term" value="C:nucleus"/>
    <property type="evidence" value="ECO:0007669"/>
    <property type="project" value="TreeGrafter"/>
</dbReference>
<dbReference type="STRING" id="104421.E2AZB2"/>
<protein>
    <submittedName>
        <fullName evidence="2">Histone-lysine N-methyltransferase SETMAR</fullName>
    </submittedName>
</protein>
<dbReference type="GO" id="GO:0042800">
    <property type="term" value="F:histone H3K4 methyltransferase activity"/>
    <property type="evidence" value="ECO:0007669"/>
    <property type="project" value="TreeGrafter"/>
</dbReference>
<dbReference type="GO" id="GO:0006303">
    <property type="term" value="P:double-strand break repair via nonhomologous end joining"/>
    <property type="evidence" value="ECO:0007669"/>
    <property type="project" value="TreeGrafter"/>
</dbReference>
<keyword evidence="2" id="KW-0489">Methyltransferase</keyword>
<dbReference type="GO" id="GO:0015074">
    <property type="term" value="P:DNA integration"/>
    <property type="evidence" value="ECO:0007669"/>
    <property type="project" value="TreeGrafter"/>
</dbReference>
<dbReference type="Proteomes" id="UP000000311">
    <property type="component" value="Unassembled WGS sequence"/>
</dbReference>
<evidence type="ECO:0000313" key="2">
    <source>
        <dbReference type="EMBL" id="EFN61227.1"/>
    </source>
</evidence>
<dbReference type="Gene3D" id="3.30.420.10">
    <property type="entry name" value="Ribonuclease H-like superfamily/Ribonuclease H"/>
    <property type="match status" value="1"/>
</dbReference>
<dbReference type="GO" id="GO:0035861">
    <property type="term" value="C:site of double-strand break"/>
    <property type="evidence" value="ECO:0007669"/>
    <property type="project" value="TreeGrafter"/>
</dbReference>
<proteinExistence type="predicted"/>
<evidence type="ECO:0000259" key="1">
    <source>
        <dbReference type="Pfam" id="PF17906"/>
    </source>
</evidence>
<dbReference type="GO" id="GO:0032259">
    <property type="term" value="P:methylation"/>
    <property type="evidence" value="ECO:0007669"/>
    <property type="project" value="UniProtKB-KW"/>
</dbReference>
<organism evidence="3">
    <name type="scientific">Camponotus floridanus</name>
    <name type="common">Florida carpenter ant</name>
    <dbReference type="NCBI Taxonomy" id="104421"/>
    <lineage>
        <taxon>Eukaryota</taxon>
        <taxon>Metazoa</taxon>
        <taxon>Ecdysozoa</taxon>
        <taxon>Arthropoda</taxon>
        <taxon>Hexapoda</taxon>
        <taxon>Insecta</taxon>
        <taxon>Pterygota</taxon>
        <taxon>Neoptera</taxon>
        <taxon>Endopterygota</taxon>
        <taxon>Hymenoptera</taxon>
        <taxon>Apocrita</taxon>
        <taxon>Aculeata</taxon>
        <taxon>Formicoidea</taxon>
        <taxon>Formicidae</taxon>
        <taxon>Formicinae</taxon>
        <taxon>Camponotus</taxon>
    </lineage>
</organism>
<dbReference type="InterPro" id="IPR052709">
    <property type="entry name" value="Transposase-MT_Hybrid"/>
</dbReference>
<accession>E2AZB2</accession>